<evidence type="ECO:0000259" key="4">
    <source>
        <dbReference type="Pfam" id="PF13354"/>
    </source>
</evidence>
<dbReference type="PANTHER" id="PTHR35333">
    <property type="entry name" value="BETA-LACTAMASE"/>
    <property type="match status" value="1"/>
</dbReference>
<comment type="catalytic activity">
    <reaction evidence="1">
        <text>a beta-lactam + H2O = a substituted beta-amino acid</text>
        <dbReference type="Rhea" id="RHEA:20401"/>
        <dbReference type="ChEBI" id="CHEBI:15377"/>
        <dbReference type="ChEBI" id="CHEBI:35627"/>
        <dbReference type="ChEBI" id="CHEBI:140347"/>
        <dbReference type="EC" id="3.5.2.6"/>
    </reaction>
</comment>
<evidence type="ECO:0000256" key="2">
    <source>
        <dbReference type="ARBA" id="ARBA00009009"/>
    </source>
</evidence>
<evidence type="ECO:0000313" key="5">
    <source>
        <dbReference type="EMBL" id="GAY23258.1"/>
    </source>
</evidence>
<reference evidence="5 6" key="1">
    <citation type="journal article" date="2013" name="Biodegradation">
        <title>Occurrence of 4-tert-butylphenol (4-t-BP) biodegradation in an aquatic sample caused by the presence of Spirodela polyrrhiza and isolation of a 4-t-BP-utilizing bacterium.</title>
        <authorList>
            <person name="Ogata Y."/>
            <person name="Toyama T."/>
            <person name="Yu N."/>
            <person name="Wang X."/>
            <person name="Sei K."/>
            <person name="Ike M."/>
        </authorList>
    </citation>
    <scope>NUCLEOTIDE SEQUENCE [LARGE SCALE GENOMIC DNA]</scope>
    <source>
        <strain evidence="5 6">OMI</strain>
    </source>
</reference>
<proteinExistence type="inferred from homology"/>
<name>A0A292ZJK4_SPHSA</name>
<keyword evidence="5" id="KW-0378">Hydrolase</keyword>
<dbReference type="GO" id="GO:0008800">
    <property type="term" value="F:beta-lactamase activity"/>
    <property type="evidence" value="ECO:0007669"/>
    <property type="project" value="UniProtKB-EC"/>
</dbReference>
<dbReference type="Pfam" id="PF13354">
    <property type="entry name" value="Beta-lactamase2"/>
    <property type="match status" value="1"/>
</dbReference>
<gene>
    <name evidence="5" type="ORF">SFOMI_3825</name>
</gene>
<dbReference type="PANTHER" id="PTHR35333:SF3">
    <property type="entry name" value="BETA-LACTAMASE-TYPE TRANSPEPTIDASE FOLD CONTAINING PROTEIN"/>
    <property type="match status" value="1"/>
</dbReference>
<dbReference type="InterPro" id="IPR012338">
    <property type="entry name" value="Beta-lactam/transpept-like"/>
</dbReference>
<comment type="caution">
    <text evidence="5">The sequence shown here is derived from an EMBL/GenBank/DDBJ whole genome shotgun (WGS) entry which is preliminary data.</text>
</comment>
<dbReference type="Proteomes" id="UP000221538">
    <property type="component" value="Unassembled WGS sequence"/>
</dbReference>
<evidence type="ECO:0000256" key="1">
    <source>
        <dbReference type="ARBA" id="ARBA00001526"/>
    </source>
</evidence>
<dbReference type="Gene3D" id="3.40.710.10">
    <property type="entry name" value="DD-peptidase/beta-lactamase superfamily"/>
    <property type="match status" value="1"/>
</dbReference>
<dbReference type="SUPFAM" id="SSF56601">
    <property type="entry name" value="beta-lactamase/transpeptidase-like"/>
    <property type="match status" value="1"/>
</dbReference>
<accession>A0A292ZJK4</accession>
<comment type="similarity">
    <text evidence="2">Belongs to the class-A beta-lactamase family.</text>
</comment>
<dbReference type="GO" id="GO:0030655">
    <property type="term" value="P:beta-lactam antibiotic catabolic process"/>
    <property type="evidence" value="ECO:0007669"/>
    <property type="project" value="InterPro"/>
</dbReference>
<dbReference type="InterPro" id="IPR000871">
    <property type="entry name" value="Beta-lactam_class-A"/>
</dbReference>
<dbReference type="EC" id="3.5.2.6" evidence="3"/>
<evidence type="ECO:0000313" key="6">
    <source>
        <dbReference type="Proteomes" id="UP000221538"/>
    </source>
</evidence>
<organism evidence="5 6">
    <name type="scientific">Sphingobium fuliginis (strain ATCC 27551)</name>
    <dbReference type="NCBI Taxonomy" id="336203"/>
    <lineage>
        <taxon>Bacteria</taxon>
        <taxon>Pseudomonadati</taxon>
        <taxon>Pseudomonadota</taxon>
        <taxon>Alphaproteobacteria</taxon>
        <taxon>Sphingomonadales</taxon>
        <taxon>Sphingomonadaceae</taxon>
        <taxon>Sphingobium</taxon>
    </lineage>
</organism>
<reference evidence="5 6" key="2">
    <citation type="journal article" date="2013" name="Environ. Sci. Technol.">
        <title>The 4-tert-butylphenol-utilizing bacterium Sphingobium fuliginis OMI can degrade bisphenols via phenolic ring hydroxylation and meta-cleavage pathway.</title>
        <authorList>
            <person name="Ogata Y."/>
            <person name="Goda S."/>
            <person name="Toyama T."/>
            <person name="Sei K."/>
            <person name="Ike M."/>
        </authorList>
    </citation>
    <scope>NUCLEOTIDE SEQUENCE [LARGE SCALE GENOMIC DNA]</scope>
    <source>
        <strain evidence="5 6">OMI</strain>
    </source>
</reference>
<feature type="domain" description="Beta-lactamase class A catalytic" evidence="4">
    <location>
        <begin position="83"/>
        <end position="316"/>
    </location>
</feature>
<dbReference type="GO" id="GO:0046677">
    <property type="term" value="P:response to antibiotic"/>
    <property type="evidence" value="ECO:0007669"/>
    <property type="project" value="InterPro"/>
</dbReference>
<protein>
    <recommendedName>
        <fullName evidence="3">beta-lactamase</fullName>
        <ecNumber evidence="3">3.5.2.6</ecNumber>
    </recommendedName>
</protein>
<dbReference type="AlphaFoldDB" id="A0A292ZJK4"/>
<dbReference type="PRINTS" id="PR00118">
    <property type="entry name" value="BLACTAMASEA"/>
</dbReference>
<dbReference type="EMBL" id="BEWI01000032">
    <property type="protein sequence ID" value="GAY23258.1"/>
    <property type="molecule type" value="Genomic_DNA"/>
</dbReference>
<sequence length="350" mass="37591">MARRDEPRADPLSTVLALLRQIGETGGMPRLRTKLIAFLGLFLAPLPTADAFGPTPNPVQHSAESRLMAEFARFATLTDGTVGIAVRDLGTGETLAYNGDTLFPMASTYKVAVTAKILSLLDAGSLSLDEPLMRLGRPLPVRTLIDMSLTLSDNEATDALVARAGGPQAVNDWVRAAGIRGLRVDSNTRDLLARAKVTGIGFGDEAAMESGLSASQRDARDMPNLGFAADPRDTATPRAMDDLLAAIRLGRVLRPQTTALMLSVMERCKTGKARLRAMLPPGTRIAHKTGTLNGLGNDAGIVTLPDGRMFVISVFVMKDHMGHELRDRIMAEAARAAYDYFLFAPDRHTA</sequence>
<evidence type="ECO:0000256" key="3">
    <source>
        <dbReference type="ARBA" id="ARBA00012865"/>
    </source>
</evidence>
<dbReference type="InterPro" id="IPR045155">
    <property type="entry name" value="Beta-lactam_cat"/>
</dbReference>